<name>A0A9D2BGE4_9BACT</name>
<gene>
    <name evidence="6" type="ORF">H9977_09435</name>
</gene>
<protein>
    <submittedName>
        <fullName evidence="6">Polyprenyl synthetase family protein</fullName>
    </submittedName>
</protein>
<comment type="similarity">
    <text evidence="2">Belongs to the FPP/GGPP synthase family.</text>
</comment>
<keyword evidence="5" id="KW-0460">Magnesium</keyword>
<dbReference type="GO" id="GO:0046872">
    <property type="term" value="F:metal ion binding"/>
    <property type="evidence" value="ECO:0007669"/>
    <property type="project" value="UniProtKB-KW"/>
</dbReference>
<evidence type="ECO:0000313" key="7">
    <source>
        <dbReference type="Proteomes" id="UP000886740"/>
    </source>
</evidence>
<comment type="cofactor">
    <cofactor evidence="1">
        <name>Mg(2+)</name>
        <dbReference type="ChEBI" id="CHEBI:18420"/>
    </cofactor>
</comment>
<evidence type="ECO:0000256" key="1">
    <source>
        <dbReference type="ARBA" id="ARBA00001946"/>
    </source>
</evidence>
<dbReference type="SUPFAM" id="SSF48576">
    <property type="entry name" value="Terpenoid synthases"/>
    <property type="match status" value="1"/>
</dbReference>
<reference evidence="6" key="2">
    <citation type="submission" date="2021-04" db="EMBL/GenBank/DDBJ databases">
        <authorList>
            <person name="Gilroy R."/>
        </authorList>
    </citation>
    <scope>NUCLEOTIDE SEQUENCE</scope>
    <source>
        <strain evidence="6">ChiGjej6B6-14162</strain>
    </source>
</reference>
<dbReference type="InterPro" id="IPR033749">
    <property type="entry name" value="Polyprenyl_synt_CS"/>
</dbReference>
<dbReference type="EMBL" id="DXEL01000065">
    <property type="protein sequence ID" value="HIX75236.1"/>
    <property type="molecule type" value="Genomic_DNA"/>
</dbReference>
<accession>A0A9D2BGE4</accession>
<dbReference type="PANTHER" id="PTHR12001:SF69">
    <property type="entry name" value="ALL TRANS-POLYPRENYL-DIPHOSPHATE SYNTHASE PDSS1"/>
    <property type="match status" value="1"/>
</dbReference>
<evidence type="ECO:0000256" key="2">
    <source>
        <dbReference type="ARBA" id="ARBA00006706"/>
    </source>
</evidence>
<reference evidence="6" key="1">
    <citation type="journal article" date="2021" name="PeerJ">
        <title>Extensive microbial diversity within the chicken gut microbiome revealed by metagenomics and culture.</title>
        <authorList>
            <person name="Gilroy R."/>
            <person name="Ravi A."/>
            <person name="Getino M."/>
            <person name="Pursley I."/>
            <person name="Horton D.L."/>
            <person name="Alikhan N.F."/>
            <person name="Baker D."/>
            <person name="Gharbi K."/>
            <person name="Hall N."/>
            <person name="Watson M."/>
            <person name="Adriaenssens E.M."/>
            <person name="Foster-Nyarko E."/>
            <person name="Jarju S."/>
            <person name="Secka A."/>
            <person name="Antonio M."/>
            <person name="Oren A."/>
            <person name="Chaudhuri R.R."/>
            <person name="La Ragione R."/>
            <person name="Hildebrand F."/>
            <person name="Pallen M.J."/>
        </authorList>
    </citation>
    <scope>NUCLEOTIDE SEQUENCE</scope>
    <source>
        <strain evidence="6">ChiGjej6B6-14162</strain>
    </source>
</reference>
<evidence type="ECO:0000256" key="3">
    <source>
        <dbReference type="ARBA" id="ARBA00022679"/>
    </source>
</evidence>
<sequence length="520" mass="58164">MENRSKYHVPASYRERRDLRRLIGGFVAGRSLVPPLSMESLSELAEQFSRERGLSEDYLGWIMVEMHNAVWRPLVAAIPSEKRLLLLPKCLSDSANCQAEVDELGLLCHRCGRCSIVGLQDRAEELGMMSLVAEGFTSVISLIDSGAVEAVIGVSCLDSLEKAFPLLIKNAVPGLAIPLNVDGCRDTRVDVDYVEELIASQSDEEVRLLDYDYIKREIQDWFSEVSIHRLLPDSSDRTMALALDWLAGDGKRWRPYLLAATYLALSGATRFDERTRLAAVAVECFHKASLVHDDIQDNDSTRYGKQTVNAAYGTPIAINIGDALLGKGYQLLAATGNMDLLRVIADSHVLLCEGQGLELGWNWSRDGLTMDFVLSVYQKKTVPAFEVSLVMGLICAGDDPGLRRLFHDYANDLGIAYQLQDDLEDYADPTVVLAVRPSAVLAIVCRDRAGDDIFRQALAETTDLNAFLRQPEYEPSLLAALEEAREMVQLYHRRALELLSRIDRIELRRLLFRVTERIIK</sequence>
<dbReference type="Pfam" id="PF01976">
    <property type="entry name" value="DUF116"/>
    <property type="match status" value="1"/>
</dbReference>
<comment type="caution">
    <text evidence="6">The sequence shown here is derived from an EMBL/GenBank/DDBJ whole genome shotgun (WGS) entry which is preliminary data.</text>
</comment>
<dbReference type="InterPro" id="IPR002829">
    <property type="entry name" value="DUF116"/>
</dbReference>
<dbReference type="PROSITE" id="PS00444">
    <property type="entry name" value="POLYPRENYL_SYNTHASE_2"/>
    <property type="match status" value="1"/>
</dbReference>
<dbReference type="InterPro" id="IPR008949">
    <property type="entry name" value="Isoprenoid_synthase_dom_sf"/>
</dbReference>
<evidence type="ECO:0000256" key="5">
    <source>
        <dbReference type="ARBA" id="ARBA00022842"/>
    </source>
</evidence>
<proteinExistence type="inferred from homology"/>
<evidence type="ECO:0000313" key="6">
    <source>
        <dbReference type="EMBL" id="HIX75236.1"/>
    </source>
</evidence>
<dbReference type="PANTHER" id="PTHR12001">
    <property type="entry name" value="GERANYLGERANYL PYROPHOSPHATE SYNTHASE"/>
    <property type="match status" value="1"/>
</dbReference>
<keyword evidence="4" id="KW-0479">Metal-binding</keyword>
<dbReference type="Pfam" id="PF00348">
    <property type="entry name" value="polyprenyl_synt"/>
    <property type="match status" value="1"/>
</dbReference>
<evidence type="ECO:0000256" key="4">
    <source>
        <dbReference type="ARBA" id="ARBA00022723"/>
    </source>
</evidence>
<dbReference type="Proteomes" id="UP000886740">
    <property type="component" value="Unassembled WGS sequence"/>
</dbReference>
<dbReference type="AlphaFoldDB" id="A0A9D2BGE4"/>
<keyword evidence="3" id="KW-0808">Transferase</keyword>
<organism evidence="6 7">
    <name type="scientific">Candidatus Parabacteroides intestinipullorum</name>
    <dbReference type="NCBI Taxonomy" id="2838723"/>
    <lineage>
        <taxon>Bacteria</taxon>
        <taxon>Pseudomonadati</taxon>
        <taxon>Bacteroidota</taxon>
        <taxon>Bacteroidia</taxon>
        <taxon>Bacteroidales</taxon>
        <taxon>Tannerellaceae</taxon>
        <taxon>Parabacteroides</taxon>
    </lineage>
</organism>
<dbReference type="GO" id="GO:0004659">
    <property type="term" value="F:prenyltransferase activity"/>
    <property type="evidence" value="ECO:0007669"/>
    <property type="project" value="InterPro"/>
</dbReference>
<dbReference type="InterPro" id="IPR000092">
    <property type="entry name" value="Polyprenyl_synt"/>
</dbReference>
<dbReference type="GO" id="GO:0008299">
    <property type="term" value="P:isoprenoid biosynthetic process"/>
    <property type="evidence" value="ECO:0007669"/>
    <property type="project" value="InterPro"/>
</dbReference>
<dbReference type="Gene3D" id="1.10.600.10">
    <property type="entry name" value="Farnesyl Diphosphate Synthase"/>
    <property type="match status" value="1"/>
</dbReference>
<dbReference type="SFLD" id="SFLDS00005">
    <property type="entry name" value="Isoprenoid_Synthase_Type_I"/>
    <property type="match status" value="1"/>
</dbReference>